<evidence type="ECO:0000313" key="1">
    <source>
        <dbReference type="EMBL" id="QEG41341.1"/>
    </source>
</evidence>
<dbReference type="AlphaFoldDB" id="A0A5B9R4G7"/>
<evidence type="ECO:0000313" key="2">
    <source>
        <dbReference type="Proteomes" id="UP000325286"/>
    </source>
</evidence>
<dbReference type="EMBL" id="CP042914">
    <property type="protein sequence ID" value="QEG41341.1"/>
    <property type="molecule type" value="Genomic_DNA"/>
</dbReference>
<keyword evidence="2" id="KW-1185">Reference proteome</keyword>
<dbReference type="KEGG" id="rul:UC8_33600"/>
<protein>
    <recommendedName>
        <fullName evidence="3">Replication protein</fullName>
    </recommendedName>
</protein>
<evidence type="ECO:0008006" key="3">
    <source>
        <dbReference type="Google" id="ProtNLM"/>
    </source>
</evidence>
<organism evidence="1 2">
    <name type="scientific">Roseimaritima ulvae</name>
    <dbReference type="NCBI Taxonomy" id="980254"/>
    <lineage>
        <taxon>Bacteria</taxon>
        <taxon>Pseudomonadati</taxon>
        <taxon>Planctomycetota</taxon>
        <taxon>Planctomycetia</taxon>
        <taxon>Pirellulales</taxon>
        <taxon>Pirellulaceae</taxon>
        <taxon>Roseimaritima</taxon>
    </lineage>
</organism>
<sequence>MSKPVRTRPSLIQARKVRVGDYFTNLDTFHDSCNERNLNLLGGCRETLRLEVSTRNAKRRILGALTCGRLLKPINGHSGQYERAQYCRIAKLCPVCRASLAHKRTLNRFDVNKPNTDSQVLASVFHYHFVDSYDESISFCRHAIKQLLPAILRTCREYTANARLSGAVLDVVGAMHIQTPPGRERMQPHVHAVLTLDKDVDAARLARELEKLTHLAEAQDATRACQSVLASCKHHYYSRLRLDSTCLFTGRSGASRNEITFAHLRSLQEYVQRFASKDDLPGADLQRKQMMRDAGLSTHLACSRCQAKTAEAPCSYVSTTHYLVLPFTGEPFEISADARREAETQLRNEAHRLLLDALDGELTM</sequence>
<accession>A0A5B9R4G7</accession>
<dbReference type="Proteomes" id="UP000325286">
    <property type="component" value="Chromosome"/>
</dbReference>
<name>A0A5B9R4G7_9BACT</name>
<reference evidence="1 2" key="1">
    <citation type="submission" date="2019-08" db="EMBL/GenBank/DDBJ databases">
        <title>Deep-cultivation of Planctomycetes and their phenomic and genomic characterization uncovers novel biology.</title>
        <authorList>
            <person name="Wiegand S."/>
            <person name="Jogler M."/>
            <person name="Boedeker C."/>
            <person name="Pinto D."/>
            <person name="Vollmers J."/>
            <person name="Rivas-Marin E."/>
            <person name="Kohn T."/>
            <person name="Peeters S.H."/>
            <person name="Heuer A."/>
            <person name="Rast P."/>
            <person name="Oberbeckmann S."/>
            <person name="Bunk B."/>
            <person name="Jeske O."/>
            <person name="Meyerdierks A."/>
            <person name="Storesund J.E."/>
            <person name="Kallscheuer N."/>
            <person name="Luecker S."/>
            <person name="Lage O.M."/>
            <person name="Pohl T."/>
            <person name="Merkel B.J."/>
            <person name="Hornburger P."/>
            <person name="Mueller R.-W."/>
            <person name="Bruemmer F."/>
            <person name="Labrenz M."/>
            <person name="Spormann A.M."/>
            <person name="Op den Camp H."/>
            <person name="Overmann J."/>
            <person name="Amann R."/>
            <person name="Jetten M.S.M."/>
            <person name="Mascher T."/>
            <person name="Medema M.H."/>
            <person name="Devos D.P."/>
            <person name="Kaster A.-K."/>
            <person name="Ovreas L."/>
            <person name="Rohde M."/>
            <person name="Galperin M.Y."/>
            <person name="Jogler C."/>
        </authorList>
    </citation>
    <scope>NUCLEOTIDE SEQUENCE [LARGE SCALE GENOMIC DNA]</scope>
    <source>
        <strain evidence="1 2">UC8</strain>
    </source>
</reference>
<dbReference type="RefSeq" id="WP_068133542.1">
    <property type="nucleotide sequence ID" value="NZ_CP042914.1"/>
</dbReference>
<gene>
    <name evidence="1" type="ORF">UC8_33600</name>
</gene>
<proteinExistence type="predicted"/>